<comment type="caution">
    <text evidence="5">The sequence shown here is derived from an EMBL/GenBank/DDBJ whole genome shotgun (WGS) entry which is preliminary data.</text>
</comment>
<comment type="catalytic activity">
    <reaction evidence="1">
        <text>2-phosphoglycolate + H2O = glycolate + phosphate</text>
        <dbReference type="Rhea" id="RHEA:14369"/>
        <dbReference type="ChEBI" id="CHEBI:15377"/>
        <dbReference type="ChEBI" id="CHEBI:29805"/>
        <dbReference type="ChEBI" id="CHEBI:43474"/>
        <dbReference type="ChEBI" id="CHEBI:58033"/>
        <dbReference type="EC" id="3.1.3.18"/>
    </reaction>
</comment>
<evidence type="ECO:0000256" key="1">
    <source>
        <dbReference type="ARBA" id="ARBA00000830"/>
    </source>
</evidence>
<dbReference type="SFLD" id="SFLDS00003">
    <property type="entry name" value="Haloacid_Dehalogenase"/>
    <property type="match status" value="1"/>
</dbReference>
<dbReference type="SUPFAM" id="SSF56784">
    <property type="entry name" value="HAD-like"/>
    <property type="match status" value="1"/>
</dbReference>
<dbReference type="InterPro" id="IPR036412">
    <property type="entry name" value="HAD-like_sf"/>
</dbReference>
<protein>
    <recommendedName>
        <fullName evidence="4">phosphoglycolate phosphatase</fullName>
        <ecNumber evidence="4">3.1.3.18</ecNumber>
    </recommendedName>
</protein>
<gene>
    <name evidence="5" type="ORF">DCW48_00085</name>
</gene>
<accession>A0A351R7X1</accession>
<proteinExistence type="inferred from homology"/>
<evidence type="ECO:0000256" key="4">
    <source>
        <dbReference type="ARBA" id="ARBA00013078"/>
    </source>
</evidence>
<dbReference type="GO" id="GO:0005829">
    <property type="term" value="C:cytosol"/>
    <property type="evidence" value="ECO:0007669"/>
    <property type="project" value="TreeGrafter"/>
</dbReference>
<evidence type="ECO:0000256" key="2">
    <source>
        <dbReference type="ARBA" id="ARBA00004818"/>
    </source>
</evidence>
<dbReference type="GO" id="GO:0006281">
    <property type="term" value="P:DNA repair"/>
    <property type="evidence" value="ECO:0007669"/>
    <property type="project" value="TreeGrafter"/>
</dbReference>
<evidence type="ECO:0000313" key="6">
    <source>
        <dbReference type="Proteomes" id="UP000264313"/>
    </source>
</evidence>
<dbReference type="InterPro" id="IPR023214">
    <property type="entry name" value="HAD_sf"/>
</dbReference>
<dbReference type="SFLD" id="SFLDG01129">
    <property type="entry name" value="C1.5:_HAD__Beta-PGM__Phosphata"/>
    <property type="match status" value="1"/>
</dbReference>
<dbReference type="Pfam" id="PF00702">
    <property type="entry name" value="Hydrolase"/>
    <property type="match status" value="1"/>
</dbReference>
<dbReference type="GO" id="GO:0008967">
    <property type="term" value="F:phosphoglycolate phosphatase activity"/>
    <property type="evidence" value="ECO:0007669"/>
    <property type="project" value="UniProtKB-EC"/>
</dbReference>
<dbReference type="Proteomes" id="UP000264313">
    <property type="component" value="Unassembled WGS sequence"/>
</dbReference>
<dbReference type="CDD" id="cd01427">
    <property type="entry name" value="HAD_like"/>
    <property type="match status" value="1"/>
</dbReference>
<organism evidence="5 6">
    <name type="scientific">Methylotenera mobilis</name>
    <dbReference type="NCBI Taxonomy" id="359408"/>
    <lineage>
        <taxon>Bacteria</taxon>
        <taxon>Pseudomonadati</taxon>
        <taxon>Pseudomonadota</taxon>
        <taxon>Betaproteobacteria</taxon>
        <taxon>Nitrosomonadales</taxon>
        <taxon>Methylophilaceae</taxon>
        <taxon>Methylotenera</taxon>
    </lineage>
</organism>
<dbReference type="PANTHER" id="PTHR43434:SF1">
    <property type="entry name" value="PHOSPHOGLYCOLATE PHOSPHATASE"/>
    <property type="match status" value="1"/>
</dbReference>
<evidence type="ECO:0000313" key="5">
    <source>
        <dbReference type="EMBL" id="HBA08142.1"/>
    </source>
</evidence>
<name>A0A351R7X1_9PROT</name>
<sequence length="219" mass="24865">MQIDIKKYKTIVFDCDGVVLDSNVVKTEAYFRTAKSLGATDAQAQALVDYHVRLGGISRYHKFDYYLREITHQPVTKEAIQILLDEFARELEVVLMECQIAEGLSALRQATPKASWMILSGGDQQEIRTLFAKRDLAKYFDGGLFGSPDNKDTVLAREKENGHLQFPALFIGDSKYDFEAATRAGLDFVFLSDWTEVADWQAYCQMHQIHVVKNLLALM</sequence>
<dbReference type="Gene3D" id="3.40.50.1000">
    <property type="entry name" value="HAD superfamily/HAD-like"/>
    <property type="match status" value="1"/>
</dbReference>
<reference evidence="5 6" key="1">
    <citation type="journal article" date="2018" name="Nat. Biotechnol.">
        <title>A standardized bacterial taxonomy based on genome phylogeny substantially revises the tree of life.</title>
        <authorList>
            <person name="Parks D.H."/>
            <person name="Chuvochina M."/>
            <person name="Waite D.W."/>
            <person name="Rinke C."/>
            <person name="Skarshewski A."/>
            <person name="Chaumeil P.A."/>
            <person name="Hugenholtz P."/>
        </authorList>
    </citation>
    <scope>NUCLEOTIDE SEQUENCE [LARGE SCALE GENOMIC DNA]</scope>
    <source>
        <strain evidence="5">UBA9958</strain>
    </source>
</reference>
<comment type="pathway">
    <text evidence="2">Organic acid metabolism; glycolate biosynthesis; glycolate from 2-phosphoglycolate: step 1/1.</text>
</comment>
<dbReference type="PANTHER" id="PTHR43434">
    <property type="entry name" value="PHOSPHOGLYCOLATE PHOSPHATASE"/>
    <property type="match status" value="1"/>
</dbReference>
<dbReference type="EC" id="3.1.3.18" evidence="4"/>
<evidence type="ECO:0000256" key="3">
    <source>
        <dbReference type="ARBA" id="ARBA00006171"/>
    </source>
</evidence>
<dbReference type="AlphaFoldDB" id="A0A351R7X1"/>
<dbReference type="EMBL" id="DNAA01000003">
    <property type="protein sequence ID" value="HBA08142.1"/>
    <property type="molecule type" value="Genomic_DNA"/>
</dbReference>
<dbReference type="InterPro" id="IPR023198">
    <property type="entry name" value="PGP-like_dom2"/>
</dbReference>
<comment type="similarity">
    <text evidence="3">Belongs to the HAD-like hydrolase superfamily. CbbY/CbbZ/Gph/YieH family.</text>
</comment>
<dbReference type="InterPro" id="IPR050155">
    <property type="entry name" value="HAD-like_hydrolase_sf"/>
</dbReference>
<dbReference type="Gene3D" id="1.10.150.240">
    <property type="entry name" value="Putative phosphatase, domain 2"/>
    <property type="match status" value="1"/>
</dbReference>
<dbReference type="STRING" id="1132855.GCA_000384255_00936"/>
<keyword evidence="5" id="KW-0378">Hydrolase</keyword>